<proteinExistence type="predicted"/>
<dbReference type="AlphaFoldDB" id="A0A1S7LC73"/>
<evidence type="ECO:0000313" key="2">
    <source>
        <dbReference type="EMBL" id="CRH04375.1"/>
    </source>
</evidence>
<evidence type="ECO:0000256" key="1">
    <source>
        <dbReference type="SAM" id="MobiDB-lite"/>
    </source>
</evidence>
<dbReference type="EMBL" id="LO017727">
    <property type="protein sequence ID" value="CRH04375.1"/>
    <property type="molecule type" value="Genomic_DNA"/>
</dbReference>
<sequence>MARQKKPSGVKQGTGKRNSNRFSARSTGKKELRKRFVISGEGCCTETQYFQLLETLYKVVIDVVPHDDTNDPRNVRKRLTTWLDDRENRLKGDDEAWIVVDRDRGSWSVETLNEILNFTRKNDSYHLALSNPRIEYWLLLHHEECKGVTDSNLDHRLKKHVNKKDLKNIHLDDYTHEKIVRATREAKARTDCDCTEWPDGFGQSTLYCLIERILKAHKQANFSSETNSSSH</sequence>
<protein>
    <recommendedName>
        <fullName evidence="3">RloB domain-containing protein</fullName>
    </recommendedName>
</protein>
<feature type="compositionally biased region" description="Polar residues" evidence="1">
    <location>
        <begin position="15"/>
        <end position="26"/>
    </location>
</feature>
<evidence type="ECO:0008006" key="3">
    <source>
        <dbReference type="Google" id="ProtNLM"/>
    </source>
</evidence>
<name>A0A1S7LC73_MAGMO</name>
<accession>A0A1S7LC73</accession>
<organism evidence="2">
    <name type="scientific">Magnetococcus massalia (strain MO-1)</name>
    <dbReference type="NCBI Taxonomy" id="451514"/>
    <lineage>
        <taxon>Bacteria</taxon>
        <taxon>Pseudomonadati</taxon>
        <taxon>Pseudomonadota</taxon>
        <taxon>Magnetococcia</taxon>
        <taxon>Magnetococcales</taxon>
        <taxon>Magnetococcaceae</taxon>
        <taxon>Magnetococcus</taxon>
    </lineage>
</organism>
<dbReference type="InterPro" id="IPR025591">
    <property type="entry name" value="RloB"/>
</dbReference>
<gene>
    <name evidence="2" type="ORF">MAGMO_0161</name>
</gene>
<dbReference type="Pfam" id="PF13707">
    <property type="entry name" value="RloB"/>
    <property type="match status" value="1"/>
</dbReference>
<reference evidence="2" key="1">
    <citation type="submission" date="2015-04" db="EMBL/GenBank/DDBJ databases">
        <authorList>
            <person name="Syromyatnikov M.Y."/>
            <person name="Popov V.N."/>
        </authorList>
    </citation>
    <scope>NUCLEOTIDE SEQUENCE</scope>
    <source>
        <strain evidence="2">MO-1</strain>
    </source>
</reference>
<feature type="region of interest" description="Disordered" evidence="1">
    <location>
        <begin position="1"/>
        <end position="27"/>
    </location>
</feature>